<reference evidence="1 2" key="2">
    <citation type="journal article" date="2012" name="Stand. Genomic Sci.">
        <title>Complete genome sequence of the aquatic bacterium Runella slithyformis type strain (LSU 4(T)).</title>
        <authorList>
            <person name="Copeland A."/>
            <person name="Zhang X."/>
            <person name="Misra M."/>
            <person name="Lapidus A."/>
            <person name="Nolan M."/>
            <person name="Lucas S."/>
            <person name="Deshpande S."/>
            <person name="Cheng J.F."/>
            <person name="Tapia R."/>
            <person name="Goodwin L.A."/>
            <person name="Pitluck S."/>
            <person name="Liolios K."/>
            <person name="Pagani I."/>
            <person name="Ivanova N."/>
            <person name="Mikhailova N."/>
            <person name="Pati A."/>
            <person name="Chen A."/>
            <person name="Palaniappan K."/>
            <person name="Land M."/>
            <person name="Hauser L."/>
            <person name="Pan C."/>
            <person name="Jeffries C.D."/>
            <person name="Detter J.C."/>
            <person name="Brambilla E.M."/>
            <person name="Rohde M."/>
            <person name="Djao O.D."/>
            <person name="Goker M."/>
            <person name="Sikorski J."/>
            <person name="Tindall B.J."/>
            <person name="Woyke T."/>
            <person name="Bristow J."/>
            <person name="Eisen J.A."/>
            <person name="Markowitz V."/>
            <person name="Hugenholtz P."/>
            <person name="Kyrpides N.C."/>
            <person name="Klenk H.P."/>
            <person name="Mavromatis K."/>
        </authorList>
    </citation>
    <scope>NUCLEOTIDE SEQUENCE [LARGE SCALE GENOMIC DNA]</scope>
    <source>
        <strain evidence="2">ATCC 29530 / DSM 19594 / LMG 11500 / NCIMB 11436 / LSU 4</strain>
    </source>
</reference>
<dbReference type="AlphaFoldDB" id="A0A7U4E601"/>
<protein>
    <submittedName>
        <fullName evidence="1">Uncharacterized protein</fullName>
    </submittedName>
</protein>
<dbReference type="RefSeq" id="WP_013928145.1">
    <property type="nucleotide sequence ID" value="NC_015703.1"/>
</dbReference>
<reference evidence="2" key="1">
    <citation type="submission" date="2011-06" db="EMBL/GenBank/DDBJ databases">
        <title>The complete genome of chromosome of Runella slithyformis DSM 19594.</title>
        <authorList>
            <consortium name="US DOE Joint Genome Institute (JGI-PGF)"/>
            <person name="Lucas S."/>
            <person name="Han J."/>
            <person name="Lapidus A."/>
            <person name="Bruce D."/>
            <person name="Goodwin L."/>
            <person name="Pitluck S."/>
            <person name="Peters L."/>
            <person name="Kyrpides N."/>
            <person name="Mavromatis K."/>
            <person name="Ivanova N."/>
            <person name="Ovchinnikova G."/>
            <person name="Zhang X."/>
            <person name="Misra M."/>
            <person name="Detter J.C."/>
            <person name="Tapia R."/>
            <person name="Han C."/>
            <person name="Land M."/>
            <person name="Hauser L."/>
            <person name="Markowitz V."/>
            <person name="Cheng J.-F."/>
            <person name="Hugenholtz P."/>
            <person name="Woyke T."/>
            <person name="Wu D."/>
            <person name="Tindall B."/>
            <person name="Faehrich R."/>
            <person name="Brambilla E."/>
            <person name="Klenk H.-P."/>
            <person name="Eisen J.A."/>
        </authorList>
    </citation>
    <scope>NUCLEOTIDE SEQUENCE [LARGE SCALE GENOMIC DNA]</scope>
    <source>
        <strain evidence="2">ATCC 29530 / DSM 19594 / LMG 11500 / NCIMB 11436 / LSU 4</strain>
    </source>
</reference>
<dbReference type="KEGG" id="rsi:Runsl_2429"/>
<keyword evidence="2" id="KW-1185">Reference proteome</keyword>
<name>A0A7U4E601_RUNSL</name>
<organism evidence="1 2">
    <name type="scientific">Runella slithyformis (strain ATCC 29530 / DSM 19594 / LMG 11500 / NCIMB 11436 / LSU 4)</name>
    <dbReference type="NCBI Taxonomy" id="761193"/>
    <lineage>
        <taxon>Bacteria</taxon>
        <taxon>Pseudomonadati</taxon>
        <taxon>Bacteroidota</taxon>
        <taxon>Cytophagia</taxon>
        <taxon>Cytophagales</taxon>
        <taxon>Spirosomataceae</taxon>
        <taxon>Runella</taxon>
    </lineage>
</organism>
<evidence type="ECO:0000313" key="2">
    <source>
        <dbReference type="Proteomes" id="UP000000493"/>
    </source>
</evidence>
<sequence length="68" mass="7716">MKLLLDIPDHKANFMLELIKSFRFVKSKTITSAKAQEISSMIDAIEEVKLAKQGKVKLKKADDLLNEL</sequence>
<gene>
    <name evidence="1" type="ordered locus">Runsl_2429</name>
</gene>
<evidence type="ECO:0000313" key="1">
    <source>
        <dbReference type="EMBL" id="AEI48834.1"/>
    </source>
</evidence>
<dbReference type="EMBL" id="CP002859">
    <property type="protein sequence ID" value="AEI48834.1"/>
    <property type="molecule type" value="Genomic_DNA"/>
</dbReference>
<accession>A0A7U4E601</accession>
<dbReference type="Proteomes" id="UP000000493">
    <property type="component" value="Chromosome"/>
</dbReference>
<proteinExistence type="predicted"/>